<sequence>MKATFAKTLSANDVGATGSHQAGILVPKADKELMAFFPVLDPAILNPDAWIICIDEFGDEWKFRYVYYNNRLHAEHGTRNEYRLTYLTKFFKRMGAKAGDSLLFSTTNEVGKYRISLKRKELPAEDSPPGVIVLQGWRRVH</sequence>
<organism evidence="2 3">
    <name type="scientific">Lysobacter auxotrophicus</name>
    <dbReference type="NCBI Taxonomy" id="2992573"/>
    <lineage>
        <taxon>Bacteria</taxon>
        <taxon>Pseudomonadati</taxon>
        <taxon>Pseudomonadota</taxon>
        <taxon>Gammaproteobacteria</taxon>
        <taxon>Lysobacterales</taxon>
        <taxon>Lysobacteraceae</taxon>
        <taxon>Lysobacter</taxon>
    </lineage>
</organism>
<dbReference type="GO" id="GO:0004519">
    <property type="term" value="F:endonuclease activity"/>
    <property type="evidence" value="ECO:0007669"/>
    <property type="project" value="UniProtKB-KW"/>
</dbReference>
<evidence type="ECO:0000259" key="1">
    <source>
        <dbReference type="Pfam" id="PF09217"/>
    </source>
</evidence>
<name>A0ABN6UNZ3_9GAMM</name>
<protein>
    <submittedName>
        <fullName evidence="2">Restriction endonuclease</fullName>
    </submittedName>
</protein>
<evidence type="ECO:0000313" key="2">
    <source>
        <dbReference type="EMBL" id="BDU18086.1"/>
    </source>
</evidence>
<keyword evidence="3" id="KW-1185">Reference proteome</keyword>
<keyword evidence="2" id="KW-0255">Endonuclease</keyword>
<dbReference type="SUPFAM" id="SSF101936">
    <property type="entry name" value="DNA-binding pseudobarrel domain"/>
    <property type="match status" value="1"/>
</dbReference>
<reference evidence="2 3" key="1">
    <citation type="journal article" date="2023" name="Int. J. Syst. Evol. Microbiol.">
        <title>Physiological and genomic analyses of cobalamin (vitamin B12)-auxotrophy of Lysobacter auxotrophicus sp. nov., a methionine-auxotrophic chitinolytic bacterium isolated from chitin-treated soil.</title>
        <authorList>
            <person name="Saito A."/>
            <person name="Dohra H."/>
            <person name="Hamada M."/>
            <person name="Moriuchi R."/>
            <person name="Kotsuchibashi Y."/>
            <person name="Mori K."/>
        </authorList>
    </citation>
    <scope>NUCLEOTIDE SEQUENCE [LARGE SCALE GENOMIC DNA]</scope>
    <source>
        <strain evidence="2 3">5-21a</strain>
    </source>
</reference>
<dbReference type="Gene3D" id="2.40.330.10">
    <property type="entry name" value="DNA-binding pseudobarrel domain"/>
    <property type="match status" value="1"/>
</dbReference>
<keyword evidence="2" id="KW-0540">Nuclease</keyword>
<gene>
    <name evidence="2" type="ORF">LA521A_32870</name>
</gene>
<dbReference type="Pfam" id="PF09217">
    <property type="entry name" value="EcoRII-N"/>
    <property type="match status" value="1"/>
</dbReference>
<keyword evidence="2" id="KW-0378">Hydrolase</keyword>
<feature type="domain" description="Restriction endonuclease type II EcoRII N-terminal" evidence="1">
    <location>
        <begin position="3"/>
        <end position="93"/>
    </location>
</feature>
<dbReference type="InterPro" id="IPR015300">
    <property type="entry name" value="DNA-bd_pseudobarrel_sf"/>
</dbReference>
<evidence type="ECO:0000313" key="3">
    <source>
        <dbReference type="Proteomes" id="UP001317822"/>
    </source>
</evidence>
<dbReference type="Proteomes" id="UP001317822">
    <property type="component" value="Chromosome"/>
</dbReference>
<dbReference type="RefSeq" id="WP_281779967.1">
    <property type="nucleotide sequence ID" value="NZ_AP027041.1"/>
</dbReference>
<proteinExistence type="predicted"/>
<dbReference type="EMBL" id="AP027041">
    <property type="protein sequence ID" value="BDU18086.1"/>
    <property type="molecule type" value="Genomic_DNA"/>
</dbReference>
<accession>A0ABN6UNZ3</accession>
<dbReference type="InterPro" id="IPR023372">
    <property type="entry name" value="Rest_endonuc_II_EcoRII_N"/>
</dbReference>